<protein>
    <recommendedName>
        <fullName evidence="1">DUF1540 domain-containing protein</fullName>
    </recommendedName>
</protein>
<feature type="domain" description="DUF1540" evidence="1">
    <location>
        <begin position="84"/>
        <end position="123"/>
    </location>
</feature>
<reference evidence="3" key="1">
    <citation type="submission" date="2016-10" db="EMBL/GenBank/DDBJ databases">
        <authorList>
            <person name="Varghese N."/>
            <person name="Submissions S."/>
        </authorList>
    </citation>
    <scope>NUCLEOTIDE SEQUENCE [LARGE SCALE GENOMIC DNA]</scope>
    <source>
        <strain evidence="3">IBRC-M10078</strain>
    </source>
</reference>
<accession>A0A1H0RPB7</accession>
<dbReference type="RefSeq" id="WP_238457178.1">
    <property type="nucleotide sequence ID" value="NZ_FNJU01000002.1"/>
</dbReference>
<proteinExistence type="predicted"/>
<gene>
    <name evidence="2" type="ORF">SAMN05216565_102317</name>
</gene>
<evidence type="ECO:0000313" key="3">
    <source>
        <dbReference type="Proteomes" id="UP000199159"/>
    </source>
</evidence>
<feature type="domain" description="DUF1540" evidence="1">
    <location>
        <begin position="5"/>
        <end position="48"/>
    </location>
</feature>
<sequence length="132" mass="14531">MNPNVKCNVNTCTHYLYGDRCGAANIDILHEQETQMSEIVDQTMCKTFHDAKNVWSYLGSADNINVLGTAAGLVNPEYQVNPNVMCSVSSCKYWGEGSICIAEAIEVNGMNSNECQDTNCQTFVLRSDSYGI</sequence>
<dbReference type="InterPro" id="IPR011437">
    <property type="entry name" value="DUF1540"/>
</dbReference>
<dbReference type="EMBL" id="FNJU01000002">
    <property type="protein sequence ID" value="SDP31250.1"/>
    <property type="molecule type" value="Genomic_DNA"/>
</dbReference>
<dbReference type="Proteomes" id="UP000199159">
    <property type="component" value="Unassembled WGS sequence"/>
</dbReference>
<dbReference type="AlphaFoldDB" id="A0A1H0RPB7"/>
<name>A0A1H0RPB7_9BACI</name>
<evidence type="ECO:0000313" key="2">
    <source>
        <dbReference type="EMBL" id="SDP31250.1"/>
    </source>
</evidence>
<keyword evidence="3" id="KW-1185">Reference proteome</keyword>
<organism evidence="2 3">
    <name type="scientific">Litchfieldia salsa</name>
    <dbReference type="NCBI Taxonomy" id="930152"/>
    <lineage>
        <taxon>Bacteria</taxon>
        <taxon>Bacillati</taxon>
        <taxon>Bacillota</taxon>
        <taxon>Bacilli</taxon>
        <taxon>Bacillales</taxon>
        <taxon>Bacillaceae</taxon>
        <taxon>Litchfieldia</taxon>
    </lineage>
</organism>
<dbReference type="Pfam" id="PF07561">
    <property type="entry name" value="DUF1540"/>
    <property type="match status" value="2"/>
</dbReference>
<evidence type="ECO:0000259" key="1">
    <source>
        <dbReference type="Pfam" id="PF07561"/>
    </source>
</evidence>